<dbReference type="EMBL" id="JBHSMI010000052">
    <property type="protein sequence ID" value="MFC5406295.1"/>
    <property type="molecule type" value="Genomic_DNA"/>
</dbReference>
<feature type="domain" description="N-acetyltransferase" evidence="1">
    <location>
        <begin position="1"/>
        <end position="116"/>
    </location>
</feature>
<keyword evidence="3" id="KW-1185">Reference proteome</keyword>
<dbReference type="Proteomes" id="UP001596113">
    <property type="component" value="Unassembled WGS sequence"/>
</dbReference>
<dbReference type="RefSeq" id="WP_378138359.1">
    <property type="nucleotide sequence ID" value="NZ_JBHSMI010000052.1"/>
</dbReference>
<evidence type="ECO:0000313" key="3">
    <source>
        <dbReference type="Proteomes" id="UP001596113"/>
    </source>
</evidence>
<dbReference type="Pfam" id="PF00583">
    <property type="entry name" value="Acetyltransf_1"/>
    <property type="match status" value="1"/>
</dbReference>
<dbReference type="InterPro" id="IPR016181">
    <property type="entry name" value="Acyl_CoA_acyltransferase"/>
</dbReference>
<protein>
    <submittedName>
        <fullName evidence="2">GNAT family N-acetyltransferase</fullName>
    </submittedName>
</protein>
<gene>
    <name evidence="2" type="ORF">ACFPOF_26455</name>
</gene>
<dbReference type="SUPFAM" id="SSF55729">
    <property type="entry name" value="Acyl-CoA N-acyltransferases (Nat)"/>
    <property type="match status" value="1"/>
</dbReference>
<proteinExistence type="predicted"/>
<sequence>MNYWTEDGRHPYFIRVEGVLAGFVLIREIGTAESMNYSVAEFFVMKKYRNQGVGQYVAFYLFNTFKGKWEVAQIDSNLPAQKFWRKTIGRYTNNNFQEIRKDEWEGPIQIFTTGIR</sequence>
<reference evidence="3" key="1">
    <citation type="journal article" date="2019" name="Int. J. Syst. Evol. Microbiol.">
        <title>The Global Catalogue of Microorganisms (GCM) 10K type strain sequencing project: providing services to taxonomists for standard genome sequencing and annotation.</title>
        <authorList>
            <consortium name="The Broad Institute Genomics Platform"/>
            <consortium name="The Broad Institute Genome Sequencing Center for Infectious Disease"/>
            <person name="Wu L."/>
            <person name="Ma J."/>
        </authorList>
    </citation>
    <scope>NUCLEOTIDE SEQUENCE [LARGE SCALE GENOMIC DNA]</scope>
    <source>
        <strain evidence="3">CGMCC 1.18575</strain>
    </source>
</reference>
<evidence type="ECO:0000259" key="1">
    <source>
        <dbReference type="PROSITE" id="PS51186"/>
    </source>
</evidence>
<organism evidence="2 3">
    <name type="scientific">Cohnella soli</name>
    <dbReference type="NCBI Taxonomy" id="425005"/>
    <lineage>
        <taxon>Bacteria</taxon>
        <taxon>Bacillati</taxon>
        <taxon>Bacillota</taxon>
        <taxon>Bacilli</taxon>
        <taxon>Bacillales</taxon>
        <taxon>Paenibacillaceae</taxon>
        <taxon>Cohnella</taxon>
    </lineage>
</organism>
<dbReference type="CDD" id="cd04301">
    <property type="entry name" value="NAT_SF"/>
    <property type="match status" value="1"/>
</dbReference>
<comment type="caution">
    <text evidence="2">The sequence shown here is derived from an EMBL/GenBank/DDBJ whole genome shotgun (WGS) entry which is preliminary data.</text>
</comment>
<dbReference type="PROSITE" id="PS51186">
    <property type="entry name" value="GNAT"/>
    <property type="match status" value="1"/>
</dbReference>
<dbReference type="InterPro" id="IPR000182">
    <property type="entry name" value="GNAT_dom"/>
</dbReference>
<accession>A0ABW0I138</accession>
<dbReference type="Gene3D" id="3.40.630.30">
    <property type="match status" value="1"/>
</dbReference>
<name>A0ABW0I138_9BACL</name>
<evidence type="ECO:0000313" key="2">
    <source>
        <dbReference type="EMBL" id="MFC5406295.1"/>
    </source>
</evidence>